<dbReference type="AlphaFoldDB" id="A0A1X2KPQ7"/>
<dbReference type="SUPFAM" id="SSF51679">
    <property type="entry name" value="Bacterial luciferase-like"/>
    <property type="match status" value="1"/>
</dbReference>
<keyword evidence="2" id="KW-0503">Monooxygenase</keyword>
<sequence length="355" mass="39819">MECQIMRFGVLYDFRNPPHDKWFTPWGEFYGGAFEHMAAVEEMGFDAISLAEHHGDPDGYNPGITATLATAAARTSRIRVGTNIIQTPFHHPVLLAEELAVIDIMSCGRLDVGLGQVGQTFNMEFGMFGMNPRYRPSLLDESLDVIIGALTEDEPFDYHGKRFDLKGVWINPKPQQKPLPIWVVAAFSQKAMDRVARRGLDVGAAGGYFLGLTGGDTWQQWLDGWRTACVRNGRDPNYARINTFGTCFVTDDPERAWHKHREGLLHSFNYQRQGVRPYAEMMLNTIPQVPEDIPGWQGLFKTPEQAIAELVEAYGNDNAPDELHLMATKAGLGWDESAEYLRNFAEQVIPAVADL</sequence>
<keyword evidence="5" id="KW-1185">Reference proteome</keyword>
<comment type="caution">
    <text evidence="4">The sequence shown here is derived from an EMBL/GenBank/DDBJ whole genome shotgun (WGS) entry which is preliminary data.</text>
</comment>
<dbReference type="GO" id="GO:0005829">
    <property type="term" value="C:cytosol"/>
    <property type="evidence" value="ECO:0007669"/>
    <property type="project" value="TreeGrafter"/>
</dbReference>
<dbReference type="InterPro" id="IPR011251">
    <property type="entry name" value="Luciferase-like_dom"/>
</dbReference>
<evidence type="ECO:0000313" key="5">
    <source>
        <dbReference type="Proteomes" id="UP000242320"/>
    </source>
</evidence>
<dbReference type="GO" id="GO:0004497">
    <property type="term" value="F:monooxygenase activity"/>
    <property type="evidence" value="ECO:0007669"/>
    <property type="project" value="UniProtKB-KW"/>
</dbReference>
<keyword evidence="1" id="KW-0560">Oxidoreductase</keyword>
<evidence type="ECO:0000313" key="4">
    <source>
        <dbReference type="EMBL" id="OSC23657.1"/>
    </source>
</evidence>
<dbReference type="InterPro" id="IPR036661">
    <property type="entry name" value="Luciferase-like_sf"/>
</dbReference>
<dbReference type="InterPro" id="IPR050766">
    <property type="entry name" value="Bact_Lucif_Oxidored"/>
</dbReference>
<dbReference type="GO" id="GO:0016705">
    <property type="term" value="F:oxidoreductase activity, acting on paired donors, with incorporation or reduction of molecular oxygen"/>
    <property type="evidence" value="ECO:0007669"/>
    <property type="project" value="InterPro"/>
</dbReference>
<organism evidence="4 5">
    <name type="scientific">Mycolicibacterium vulneris</name>
    <dbReference type="NCBI Taxonomy" id="547163"/>
    <lineage>
        <taxon>Bacteria</taxon>
        <taxon>Bacillati</taxon>
        <taxon>Actinomycetota</taxon>
        <taxon>Actinomycetes</taxon>
        <taxon>Mycobacteriales</taxon>
        <taxon>Mycobacteriaceae</taxon>
        <taxon>Mycolicibacterium</taxon>
    </lineage>
</organism>
<dbReference type="PANTHER" id="PTHR30137">
    <property type="entry name" value="LUCIFERASE-LIKE MONOOXYGENASE"/>
    <property type="match status" value="1"/>
</dbReference>
<dbReference type="Gene3D" id="3.20.20.30">
    <property type="entry name" value="Luciferase-like domain"/>
    <property type="match status" value="1"/>
</dbReference>
<protein>
    <recommendedName>
        <fullName evidence="3">Luciferase-like domain-containing protein</fullName>
    </recommendedName>
</protein>
<accession>A0A1X2KPQ7</accession>
<gene>
    <name evidence="4" type="ORF">B8W69_23355</name>
</gene>
<proteinExistence type="predicted"/>
<dbReference type="Pfam" id="PF00296">
    <property type="entry name" value="Bac_luciferase"/>
    <property type="match status" value="1"/>
</dbReference>
<dbReference type="EMBL" id="NCXM01000029">
    <property type="protein sequence ID" value="OSC23657.1"/>
    <property type="molecule type" value="Genomic_DNA"/>
</dbReference>
<evidence type="ECO:0000256" key="1">
    <source>
        <dbReference type="ARBA" id="ARBA00023002"/>
    </source>
</evidence>
<dbReference type="PANTHER" id="PTHR30137:SF8">
    <property type="entry name" value="BLR5498 PROTEIN"/>
    <property type="match status" value="1"/>
</dbReference>
<reference evidence="4 5" key="1">
    <citation type="submission" date="2017-04" db="EMBL/GenBank/DDBJ databases">
        <title>The new phylogeny of genus Mycobacterium.</title>
        <authorList>
            <person name="Tortoli E."/>
            <person name="Trovato A."/>
            <person name="Cirillo D.M."/>
        </authorList>
    </citation>
    <scope>NUCLEOTIDE SEQUENCE [LARGE SCALE GENOMIC DNA]</scope>
    <source>
        <strain evidence="4 5">DSM 45247</strain>
    </source>
</reference>
<name>A0A1X2KPQ7_9MYCO</name>
<evidence type="ECO:0000256" key="2">
    <source>
        <dbReference type="ARBA" id="ARBA00023033"/>
    </source>
</evidence>
<dbReference type="Proteomes" id="UP000242320">
    <property type="component" value="Unassembled WGS sequence"/>
</dbReference>
<evidence type="ECO:0000259" key="3">
    <source>
        <dbReference type="Pfam" id="PF00296"/>
    </source>
</evidence>
<feature type="domain" description="Luciferase-like" evidence="3">
    <location>
        <begin position="6"/>
        <end position="312"/>
    </location>
</feature>